<dbReference type="RefSeq" id="WP_076499208.1">
    <property type="nucleotide sequence ID" value="NZ_FTOP01000003.1"/>
</dbReference>
<dbReference type="PROSITE" id="PS51257">
    <property type="entry name" value="PROKAR_LIPOPROTEIN"/>
    <property type="match status" value="1"/>
</dbReference>
<dbReference type="Pfam" id="PF08239">
    <property type="entry name" value="SH3_3"/>
    <property type="match status" value="1"/>
</dbReference>
<gene>
    <name evidence="8" type="ORF">SAMN05421761_103249</name>
</gene>
<organism evidence="8 9">
    <name type="scientific">Belliella pelovolcani</name>
    <dbReference type="NCBI Taxonomy" id="529505"/>
    <lineage>
        <taxon>Bacteria</taxon>
        <taxon>Pseudomonadati</taxon>
        <taxon>Bacteroidota</taxon>
        <taxon>Cytophagia</taxon>
        <taxon>Cytophagales</taxon>
        <taxon>Cyclobacteriaceae</taxon>
        <taxon>Belliella</taxon>
    </lineage>
</organism>
<dbReference type="GO" id="GO:0006508">
    <property type="term" value="P:proteolysis"/>
    <property type="evidence" value="ECO:0007669"/>
    <property type="project" value="UniProtKB-KW"/>
</dbReference>
<dbReference type="SUPFAM" id="SSF54001">
    <property type="entry name" value="Cysteine proteinases"/>
    <property type="match status" value="1"/>
</dbReference>
<dbReference type="Gene3D" id="3.90.1720.10">
    <property type="entry name" value="endopeptidase domain like (from Nostoc punctiforme)"/>
    <property type="match status" value="1"/>
</dbReference>
<dbReference type="PANTHER" id="PTHR47053:SF1">
    <property type="entry name" value="MUREIN DD-ENDOPEPTIDASE MEPH-RELATED"/>
    <property type="match status" value="1"/>
</dbReference>
<evidence type="ECO:0000259" key="6">
    <source>
        <dbReference type="PROSITE" id="PS51781"/>
    </source>
</evidence>
<evidence type="ECO:0000256" key="3">
    <source>
        <dbReference type="ARBA" id="ARBA00022801"/>
    </source>
</evidence>
<evidence type="ECO:0000256" key="4">
    <source>
        <dbReference type="ARBA" id="ARBA00022807"/>
    </source>
</evidence>
<feature type="chain" id="PRO_5012591322" evidence="5">
    <location>
        <begin position="20"/>
        <end position="392"/>
    </location>
</feature>
<evidence type="ECO:0000256" key="2">
    <source>
        <dbReference type="ARBA" id="ARBA00022670"/>
    </source>
</evidence>
<dbReference type="SUPFAM" id="SSF82057">
    <property type="entry name" value="Prokaryotic SH3-related domain"/>
    <property type="match status" value="1"/>
</dbReference>
<dbReference type="InterPro" id="IPR038765">
    <property type="entry name" value="Papain-like_cys_pep_sf"/>
</dbReference>
<dbReference type="PANTHER" id="PTHR47053">
    <property type="entry name" value="MUREIN DD-ENDOPEPTIDASE MEPH-RELATED"/>
    <property type="match status" value="1"/>
</dbReference>
<dbReference type="PROSITE" id="PS51935">
    <property type="entry name" value="NLPC_P60"/>
    <property type="match status" value="1"/>
</dbReference>
<dbReference type="PROSITE" id="PS51781">
    <property type="entry name" value="SH3B"/>
    <property type="match status" value="1"/>
</dbReference>
<dbReference type="InterPro" id="IPR051202">
    <property type="entry name" value="Peptidase_C40"/>
</dbReference>
<feature type="signal peptide" evidence="5">
    <location>
        <begin position="1"/>
        <end position="19"/>
    </location>
</feature>
<dbReference type="STRING" id="529505.SAMN05421761_103249"/>
<keyword evidence="5" id="KW-0732">Signal</keyword>
<dbReference type="InterPro" id="IPR003646">
    <property type="entry name" value="SH3-like_bac-type"/>
</dbReference>
<dbReference type="EMBL" id="FTOP01000003">
    <property type="protein sequence ID" value="SIS71899.1"/>
    <property type="molecule type" value="Genomic_DNA"/>
</dbReference>
<reference evidence="9" key="1">
    <citation type="submission" date="2017-01" db="EMBL/GenBank/DDBJ databases">
        <authorList>
            <person name="Varghese N."/>
            <person name="Submissions S."/>
        </authorList>
    </citation>
    <scope>NUCLEOTIDE SEQUENCE [LARGE SCALE GENOMIC DNA]</scope>
    <source>
        <strain evidence="9">DSM 46698</strain>
    </source>
</reference>
<feature type="domain" description="SH3b" evidence="6">
    <location>
        <begin position="97"/>
        <end position="160"/>
    </location>
</feature>
<keyword evidence="4" id="KW-0788">Thiol protease</keyword>
<dbReference type="OrthoDB" id="9813368at2"/>
<keyword evidence="3" id="KW-0378">Hydrolase</keyword>
<dbReference type="GO" id="GO:0008234">
    <property type="term" value="F:cysteine-type peptidase activity"/>
    <property type="evidence" value="ECO:0007669"/>
    <property type="project" value="UniProtKB-KW"/>
</dbReference>
<evidence type="ECO:0000313" key="9">
    <source>
        <dbReference type="Proteomes" id="UP000186026"/>
    </source>
</evidence>
<dbReference type="InterPro" id="IPR000064">
    <property type="entry name" value="NLP_P60_dom"/>
</dbReference>
<evidence type="ECO:0000313" key="8">
    <source>
        <dbReference type="EMBL" id="SIS71899.1"/>
    </source>
</evidence>
<sequence length="392" mass="43862">MKYYSSFTLLICLSIIVLSSCQTSSEDKVQDAIETFRTGYAPDKRVAIWNIHWDGETLSGETNLDHALVPFLEHLDTLGVTYTNQITLLPDASLEGKEFALVTISVANIRSDAKHSAELATQAVMGTPLKVLKKNDTWYLIQTPEGYISWVDAAGIALKTEEEMLAWQNAEKVIFTELTGHIFLDENESVFISDLVAGNILAIEGETRNHVRVILPDGRAGLIRKNQVMAFEAWLNSRSTSPENLISTAKSMMGSPYLWGGTSIKGVDCSGFTKTIFYLNGAIIPRDASQQIHEGEEVDSAKNWENLQVGDLLFFGEKATADKKERVVHVGMWIGDNSFIHSRGRVRISSFDPTSPDYDEYELNRYLRTKRIVGKESKHVRNVESMFESIPN</sequence>
<dbReference type="Proteomes" id="UP000186026">
    <property type="component" value="Unassembled WGS sequence"/>
</dbReference>
<evidence type="ECO:0000256" key="5">
    <source>
        <dbReference type="SAM" id="SignalP"/>
    </source>
</evidence>
<accession>A0A1N7LDJ9</accession>
<dbReference type="AlphaFoldDB" id="A0A1N7LDJ9"/>
<name>A0A1N7LDJ9_9BACT</name>
<dbReference type="Gene3D" id="2.30.30.40">
    <property type="entry name" value="SH3 Domains"/>
    <property type="match status" value="2"/>
</dbReference>
<dbReference type="Pfam" id="PF00877">
    <property type="entry name" value="NLPC_P60"/>
    <property type="match status" value="1"/>
</dbReference>
<feature type="domain" description="NlpC/P60" evidence="7">
    <location>
        <begin position="239"/>
        <end position="373"/>
    </location>
</feature>
<evidence type="ECO:0000256" key="1">
    <source>
        <dbReference type="ARBA" id="ARBA00007074"/>
    </source>
</evidence>
<keyword evidence="9" id="KW-1185">Reference proteome</keyword>
<evidence type="ECO:0000259" key="7">
    <source>
        <dbReference type="PROSITE" id="PS51935"/>
    </source>
</evidence>
<protein>
    <submittedName>
        <fullName evidence="8">SH3 domain-containing protein</fullName>
    </submittedName>
</protein>
<comment type="similarity">
    <text evidence="1">Belongs to the peptidase C40 family.</text>
</comment>
<keyword evidence="2" id="KW-0645">Protease</keyword>
<proteinExistence type="inferred from homology"/>